<organism evidence="2 3">
    <name type="scientific">Niastella vici</name>
    <dbReference type="NCBI Taxonomy" id="1703345"/>
    <lineage>
        <taxon>Bacteria</taxon>
        <taxon>Pseudomonadati</taxon>
        <taxon>Bacteroidota</taxon>
        <taxon>Chitinophagia</taxon>
        <taxon>Chitinophagales</taxon>
        <taxon>Chitinophagaceae</taxon>
        <taxon>Niastella</taxon>
    </lineage>
</organism>
<gene>
    <name evidence="2" type="ORF">A3860_31105</name>
</gene>
<dbReference type="STRING" id="1703345.A3860_31105"/>
<keyword evidence="3" id="KW-1185">Reference proteome</keyword>
<sequence length="79" mass="8993">MRIFLANAPSIISAKNIKQVTADLPAGWFVRIHRSYVINTRYITSYSTSGNDWIVQLNGTLEARVSRQYKPIIKKILAL</sequence>
<comment type="caution">
    <text evidence="2">The sequence shown here is derived from an EMBL/GenBank/DDBJ whole genome shotgun (WGS) entry which is preliminary data.</text>
</comment>
<dbReference type="Pfam" id="PF04397">
    <property type="entry name" value="LytTR"/>
    <property type="match status" value="1"/>
</dbReference>
<dbReference type="Gene3D" id="2.40.50.1020">
    <property type="entry name" value="LytTr DNA-binding domain"/>
    <property type="match status" value="1"/>
</dbReference>
<dbReference type="GO" id="GO:0003677">
    <property type="term" value="F:DNA binding"/>
    <property type="evidence" value="ECO:0007669"/>
    <property type="project" value="InterPro"/>
</dbReference>
<dbReference type="SMART" id="SM00850">
    <property type="entry name" value="LytTR"/>
    <property type="match status" value="1"/>
</dbReference>
<evidence type="ECO:0000313" key="2">
    <source>
        <dbReference type="EMBL" id="OQP61715.1"/>
    </source>
</evidence>
<dbReference type="RefSeq" id="WP_245843600.1">
    <property type="nucleotide sequence ID" value="NZ_LVYD01000056.1"/>
</dbReference>
<dbReference type="PROSITE" id="PS50930">
    <property type="entry name" value="HTH_LYTTR"/>
    <property type="match status" value="1"/>
</dbReference>
<proteinExistence type="predicted"/>
<protein>
    <recommendedName>
        <fullName evidence="1">HTH LytTR-type domain-containing protein</fullName>
    </recommendedName>
</protein>
<reference evidence="2 3" key="1">
    <citation type="submission" date="2016-03" db="EMBL/GenBank/DDBJ databases">
        <title>Niastella vici sp. nov., isolated from farmland soil.</title>
        <authorList>
            <person name="Chen L."/>
            <person name="Wang D."/>
            <person name="Yang S."/>
            <person name="Wang G."/>
        </authorList>
    </citation>
    <scope>NUCLEOTIDE SEQUENCE [LARGE SCALE GENOMIC DNA]</scope>
    <source>
        <strain evidence="2 3">DJ57</strain>
    </source>
</reference>
<name>A0A1V9FTN4_9BACT</name>
<accession>A0A1V9FTN4</accession>
<dbReference type="Proteomes" id="UP000192796">
    <property type="component" value="Unassembled WGS sequence"/>
</dbReference>
<dbReference type="InterPro" id="IPR007492">
    <property type="entry name" value="LytTR_DNA-bd_dom"/>
</dbReference>
<evidence type="ECO:0000313" key="3">
    <source>
        <dbReference type="Proteomes" id="UP000192796"/>
    </source>
</evidence>
<feature type="domain" description="HTH LytTR-type" evidence="1">
    <location>
        <begin position="1"/>
        <end position="79"/>
    </location>
</feature>
<evidence type="ECO:0000259" key="1">
    <source>
        <dbReference type="PROSITE" id="PS50930"/>
    </source>
</evidence>
<dbReference type="EMBL" id="LVYD01000056">
    <property type="protein sequence ID" value="OQP61715.1"/>
    <property type="molecule type" value="Genomic_DNA"/>
</dbReference>
<dbReference type="AlphaFoldDB" id="A0A1V9FTN4"/>